<organism evidence="3 5">
    <name type="scientific">Devosia limi DSM 17137</name>
    <dbReference type="NCBI Taxonomy" id="1121477"/>
    <lineage>
        <taxon>Bacteria</taxon>
        <taxon>Pseudomonadati</taxon>
        <taxon>Pseudomonadota</taxon>
        <taxon>Alphaproteobacteria</taxon>
        <taxon>Hyphomicrobiales</taxon>
        <taxon>Devosiaceae</taxon>
        <taxon>Devosia</taxon>
    </lineage>
</organism>
<dbReference type="STRING" id="1121477.SAMN02745223_00541"/>
<evidence type="ECO:0000313" key="4">
    <source>
        <dbReference type="EMBL" id="SHE49379.1"/>
    </source>
</evidence>
<gene>
    <name evidence="4" type="ORF">SAMN02745223_00541</name>
    <name evidence="3" type="ORF">VW29_16745</name>
</gene>
<keyword evidence="1" id="KW-0812">Transmembrane</keyword>
<keyword evidence="1" id="KW-1133">Transmembrane helix</keyword>
<dbReference type="OrthoDB" id="5186924at2"/>
<protein>
    <submittedName>
        <fullName evidence="4">Tripartite tricarboxylate transporter TctB family protein</fullName>
    </submittedName>
</protein>
<evidence type="ECO:0000313" key="6">
    <source>
        <dbReference type="Proteomes" id="UP000184533"/>
    </source>
</evidence>
<dbReference type="RefSeq" id="WP_046136412.1">
    <property type="nucleotide sequence ID" value="NZ_FQVC01000001.1"/>
</dbReference>
<evidence type="ECO:0000259" key="2">
    <source>
        <dbReference type="Pfam" id="PF07331"/>
    </source>
</evidence>
<evidence type="ECO:0000313" key="5">
    <source>
        <dbReference type="Proteomes" id="UP000033608"/>
    </source>
</evidence>
<proteinExistence type="predicted"/>
<feature type="transmembrane region" description="Helical" evidence="1">
    <location>
        <begin position="119"/>
        <end position="147"/>
    </location>
</feature>
<dbReference type="EMBL" id="LAJF01000101">
    <property type="protein sequence ID" value="KKB80652.1"/>
    <property type="molecule type" value="Genomic_DNA"/>
</dbReference>
<evidence type="ECO:0000313" key="3">
    <source>
        <dbReference type="EMBL" id="KKB80652.1"/>
    </source>
</evidence>
<feature type="domain" description="DUF1468" evidence="2">
    <location>
        <begin position="12"/>
        <end position="145"/>
    </location>
</feature>
<name>A0A0F5LGH0_9HYPH</name>
<dbReference type="Proteomes" id="UP000184533">
    <property type="component" value="Unassembled WGS sequence"/>
</dbReference>
<sequence length="153" mass="15617">MAINASTKDLVSGGLFVAAGSYFALEALNYDTGTPFRMGPGFMPLLLGGVLVLLGLAVAATGIGKPDKEEQLAPSWRAIVLILGAVAFFGATIRGLGFVPVVLITAFASAMASRLNAPLFSALLAVGLTVLCTLIFKIGLGIGVPLVGPWLGQ</sequence>
<dbReference type="PATRIC" id="fig|1121477.3.peg.95"/>
<dbReference type="InterPro" id="IPR009936">
    <property type="entry name" value="DUF1468"/>
</dbReference>
<reference evidence="3 5" key="1">
    <citation type="submission" date="2015-03" db="EMBL/GenBank/DDBJ databases">
        <authorList>
            <person name="Hassan Y.I."/>
            <person name="Lepp D."/>
            <person name="Zhou T."/>
        </authorList>
    </citation>
    <scope>NUCLEOTIDE SEQUENCE [LARGE SCALE GENOMIC DNA]</scope>
    <source>
        <strain evidence="3 5">DSM 17137</strain>
    </source>
</reference>
<reference evidence="4 6" key="2">
    <citation type="submission" date="2016-11" db="EMBL/GenBank/DDBJ databases">
        <authorList>
            <person name="Jaros S."/>
            <person name="Januszkiewicz K."/>
            <person name="Wedrychowicz H."/>
        </authorList>
    </citation>
    <scope>NUCLEOTIDE SEQUENCE [LARGE SCALE GENOMIC DNA]</scope>
    <source>
        <strain evidence="4 6">DSM 17137</strain>
    </source>
</reference>
<feature type="transmembrane region" description="Helical" evidence="1">
    <location>
        <begin position="42"/>
        <end position="64"/>
    </location>
</feature>
<keyword evidence="1" id="KW-0472">Membrane</keyword>
<dbReference type="Proteomes" id="UP000033608">
    <property type="component" value="Unassembled WGS sequence"/>
</dbReference>
<feature type="transmembrane region" description="Helical" evidence="1">
    <location>
        <begin position="12"/>
        <end position="30"/>
    </location>
</feature>
<dbReference type="EMBL" id="FQVC01000001">
    <property type="protein sequence ID" value="SHE49379.1"/>
    <property type="molecule type" value="Genomic_DNA"/>
</dbReference>
<accession>A0A0F5LGH0</accession>
<feature type="transmembrane region" description="Helical" evidence="1">
    <location>
        <begin position="76"/>
        <end position="107"/>
    </location>
</feature>
<dbReference type="Pfam" id="PF07331">
    <property type="entry name" value="TctB"/>
    <property type="match status" value="1"/>
</dbReference>
<dbReference type="AlphaFoldDB" id="A0A0F5LGH0"/>
<keyword evidence="5" id="KW-1185">Reference proteome</keyword>
<evidence type="ECO:0000256" key="1">
    <source>
        <dbReference type="SAM" id="Phobius"/>
    </source>
</evidence>